<dbReference type="EC" id="3.1.1.61" evidence="2"/>
<evidence type="ECO:0000313" key="6">
    <source>
        <dbReference type="EMBL" id="MBM7837669.1"/>
    </source>
</evidence>
<keyword evidence="1 4" id="KW-0378">Hydrolase</keyword>
<comment type="caution">
    <text evidence="6">The sequence shown here is derived from an EMBL/GenBank/DDBJ whole genome shotgun (WGS) entry which is preliminary data.</text>
</comment>
<dbReference type="RefSeq" id="WP_204464694.1">
    <property type="nucleotide sequence ID" value="NZ_JAFBCV010000002.1"/>
</dbReference>
<evidence type="ECO:0000256" key="2">
    <source>
        <dbReference type="ARBA" id="ARBA00039140"/>
    </source>
</evidence>
<comment type="catalytic activity">
    <reaction evidence="3">
        <text>[protein]-L-glutamate 5-O-methyl ester + H2O = L-glutamyl-[protein] + methanol + H(+)</text>
        <dbReference type="Rhea" id="RHEA:23236"/>
        <dbReference type="Rhea" id="RHEA-COMP:10208"/>
        <dbReference type="Rhea" id="RHEA-COMP:10311"/>
        <dbReference type="ChEBI" id="CHEBI:15377"/>
        <dbReference type="ChEBI" id="CHEBI:15378"/>
        <dbReference type="ChEBI" id="CHEBI:17790"/>
        <dbReference type="ChEBI" id="CHEBI:29973"/>
        <dbReference type="ChEBI" id="CHEBI:82795"/>
        <dbReference type="EC" id="3.1.1.61"/>
    </reaction>
</comment>
<feature type="active site" evidence="4">
    <location>
        <position position="239"/>
    </location>
</feature>
<dbReference type="PANTHER" id="PTHR42872">
    <property type="entry name" value="PROTEIN-GLUTAMATE METHYLESTERASE/PROTEIN-GLUTAMINE GLUTAMINASE"/>
    <property type="match status" value="1"/>
</dbReference>
<dbReference type="Proteomes" id="UP001179280">
    <property type="component" value="Unassembled WGS sequence"/>
</dbReference>
<dbReference type="InterPro" id="IPR035909">
    <property type="entry name" value="CheB_C"/>
</dbReference>
<reference evidence="6" key="1">
    <citation type="submission" date="2021-01" db="EMBL/GenBank/DDBJ databases">
        <title>Genomic Encyclopedia of Type Strains, Phase IV (KMG-IV): sequencing the most valuable type-strain genomes for metagenomic binning, comparative biology and taxonomic classification.</title>
        <authorList>
            <person name="Goeker M."/>
        </authorList>
    </citation>
    <scope>NUCLEOTIDE SEQUENCE</scope>
    <source>
        <strain evidence="6">DSM 21943</strain>
    </source>
</reference>
<organism evidence="6 7">
    <name type="scientific">Shouchella xiaoxiensis</name>
    <dbReference type="NCBI Taxonomy" id="766895"/>
    <lineage>
        <taxon>Bacteria</taxon>
        <taxon>Bacillati</taxon>
        <taxon>Bacillota</taxon>
        <taxon>Bacilli</taxon>
        <taxon>Bacillales</taxon>
        <taxon>Bacillaceae</taxon>
        <taxon>Shouchella</taxon>
    </lineage>
</organism>
<protein>
    <recommendedName>
        <fullName evidence="2">protein-glutamate methylesterase</fullName>
        <ecNumber evidence="2">3.1.1.61</ecNumber>
    </recommendedName>
</protein>
<sequence>MKRYALISSSLFMQQFIQVSMLDEPFTCFSESDSINLNDFDRFIYAPMSTQSKRQFPVKKTLFIGVSSENTHYEYVVKSDLTSSAQFKQDLVSQWHQLSKVTDRDSFSSSEIVAIGSSAGGPESLKKVLSCLPADFPAPIVVAQHMPAQFTKKLAKRLNEDCLIRVKEGLANERLSAGTVYIAPGGKQMEVACDREGAYLHISDPEQGDVYHPSVSRLFQSISFFKKKTVVVLTGMGTDGADTLAKLSQSGECRILAEKKESAVIFGMPRAAIKTGFVDESLLNDEIGEWLARMGAQNDGST</sequence>
<dbReference type="SUPFAM" id="SSF52738">
    <property type="entry name" value="Methylesterase CheB, C-terminal domain"/>
    <property type="match status" value="1"/>
</dbReference>
<dbReference type="PANTHER" id="PTHR42872:SF6">
    <property type="entry name" value="PROTEIN-GLUTAMATE METHYLESTERASE_PROTEIN-GLUTAMINE GLUTAMINASE"/>
    <property type="match status" value="1"/>
</dbReference>
<dbReference type="Gene3D" id="3.40.50.180">
    <property type="entry name" value="Methylesterase CheB, C-terminal domain"/>
    <property type="match status" value="1"/>
</dbReference>
<evidence type="ECO:0000256" key="3">
    <source>
        <dbReference type="ARBA" id="ARBA00048267"/>
    </source>
</evidence>
<evidence type="ECO:0000256" key="4">
    <source>
        <dbReference type="PROSITE-ProRule" id="PRU00050"/>
    </source>
</evidence>
<keyword evidence="7" id="KW-1185">Reference proteome</keyword>
<feature type="active site" evidence="4">
    <location>
        <position position="145"/>
    </location>
</feature>
<dbReference type="CDD" id="cd16432">
    <property type="entry name" value="CheB_Rec"/>
    <property type="match status" value="1"/>
</dbReference>
<dbReference type="PROSITE" id="PS50122">
    <property type="entry name" value="CHEB"/>
    <property type="match status" value="1"/>
</dbReference>
<dbReference type="EMBL" id="JAFBCV010000002">
    <property type="protein sequence ID" value="MBM7837669.1"/>
    <property type="molecule type" value="Genomic_DNA"/>
</dbReference>
<evidence type="ECO:0000259" key="5">
    <source>
        <dbReference type="PROSITE" id="PS50122"/>
    </source>
</evidence>
<evidence type="ECO:0000313" key="7">
    <source>
        <dbReference type="Proteomes" id="UP001179280"/>
    </source>
</evidence>
<dbReference type="Pfam" id="PF01339">
    <property type="entry name" value="CheB_methylest"/>
    <property type="match status" value="1"/>
</dbReference>
<evidence type="ECO:0000256" key="1">
    <source>
        <dbReference type="ARBA" id="ARBA00022801"/>
    </source>
</evidence>
<proteinExistence type="predicted"/>
<gene>
    <name evidence="6" type="ORF">JOC54_000900</name>
</gene>
<dbReference type="GO" id="GO:0008984">
    <property type="term" value="F:protein-glutamate methylesterase activity"/>
    <property type="evidence" value="ECO:0007669"/>
    <property type="project" value="UniProtKB-EC"/>
</dbReference>
<feature type="domain" description="CheB-type methylesterase" evidence="5">
    <location>
        <begin position="106"/>
        <end position="291"/>
    </location>
</feature>
<accession>A0ABS2ST45</accession>
<dbReference type="InterPro" id="IPR000673">
    <property type="entry name" value="Sig_transdc_resp-reg_Me-estase"/>
</dbReference>
<name>A0ABS2ST45_9BACI</name>
<keyword evidence="4" id="KW-0145">Chemotaxis</keyword>
<feature type="active site" evidence="4">
    <location>
        <position position="118"/>
    </location>
</feature>